<feature type="region of interest" description="Disordered" evidence="1">
    <location>
        <begin position="106"/>
        <end position="142"/>
    </location>
</feature>
<organism evidence="2 3">
    <name type="scientific">Trifolium subterraneum</name>
    <name type="common">Subterranean clover</name>
    <dbReference type="NCBI Taxonomy" id="3900"/>
    <lineage>
        <taxon>Eukaryota</taxon>
        <taxon>Viridiplantae</taxon>
        <taxon>Streptophyta</taxon>
        <taxon>Embryophyta</taxon>
        <taxon>Tracheophyta</taxon>
        <taxon>Spermatophyta</taxon>
        <taxon>Magnoliopsida</taxon>
        <taxon>eudicotyledons</taxon>
        <taxon>Gunneridae</taxon>
        <taxon>Pentapetalae</taxon>
        <taxon>rosids</taxon>
        <taxon>fabids</taxon>
        <taxon>Fabales</taxon>
        <taxon>Fabaceae</taxon>
        <taxon>Papilionoideae</taxon>
        <taxon>50 kb inversion clade</taxon>
        <taxon>NPAAA clade</taxon>
        <taxon>Hologalegina</taxon>
        <taxon>IRL clade</taxon>
        <taxon>Trifolieae</taxon>
        <taxon>Trifolium</taxon>
    </lineage>
</organism>
<proteinExistence type="predicted"/>
<name>A0A1B5Z979_TRISU</name>
<feature type="non-terminal residue" evidence="2">
    <location>
        <position position="142"/>
    </location>
</feature>
<feature type="compositionally biased region" description="Polar residues" evidence="1">
    <location>
        <begin position="115"/>
        <end position="126"/>
    </location>
</feature>
<accession>A0A1B5Z979</accession>
<dbReference type="AlphaFoldDB" id="A0A1B5Z979"/>
<dbReference type="OrthoDB" id="1426524at2759"/>
<sequence>VWQKAKNLYANDIQRLYESVRNLATLQMTDHDLSEYLARAQSTIDGLKLMLVNDDPKKVLEKLDNMFMVFILHGLPREYGAVRDQALTNTTIPTVEELIDRLTRVSLPSDDTKTAPESSAFIYNSNDRSRGRGRGRGRGQGR</sequence>
<keyword evidence="3" id="KW-1185">Reference proteome</keyword>
<evidence type="ECO:0000313" key="3">
    <source>
        <dbReference type="Proteomes" id="UP000242715"/>
    </source>
</evidence>
<reference evidence="3" key="1">
    <citation type="journal article" date="2017" name="Front. Plant Sci.">
        <title>Climate Clever Clovers: New Paradigm to Reduce the Environmental Footprint of Ruminants by Breeding Low Methanogenic Forages Utilizing Haplotype Variation.</title>
        <authorList>
            <person name="Kaur P."/>
            <person name="Appels R."/>
            <person name="Bayer P.E."/>
            <person name="Keeble-Gagnere G."/>
            <person name="Wang J."/>
            <person name="Hirakawa H."/>
            <person name="Shirasawa K."/>
            <person name="Vercoe P."/>
            <person name="Stefanova K."/>
            <person name="Durmic Z."/>
            <person name="Nichols P."/>
            <person name="Revell C."/>
            <person name="Isobe S.N."/>
            <person name="Edwards D."/>
            <person name="Erskine W."/>
        </authorList>
    </citation>
    <scope>NUCLEOTIDE SEQUENCE [LARGE SCALE GENOMIC DNA]</scope>
    <source>
        <strain evidence="3">cv. Daliak</strain>
    </source>
</reference>
<feature type="non-terminal residue" evidence="2">
    <location>
        <position position="1"/>
    </location>
</feature>
<comment type="caution">
    <text evidence="2">The sequence shown here is derived from an EMBL/GenBank/DDBJ whole genome shotgun (WGS) entry which is preliminary data.</text>
</comment>
<evidence type="ECO:0000313" key="2">
    <source>
        <dbReference type="EMBL" id="GAU10689.1"/>
    </source>
</evidence>
<evidence type="ECO:0000256" key="1">
    <source>
        <dbReference type="SAM" id="MobiDB-lite"/>
    </source>
</evidence>
<dbReference type="Proteomes" id="UP000242715">
    <property type="component" value="Unassembled WGS sequence"/>
</dbReference>
<gene>
    <name evidence="2" type="ORF">TSUD_426410</name>
</gene>
<feature type="compositionally biased region" description="Basic residues" evidence="1">
    <location>
        <begin position="131"/>
        <end position="142"/>
    </location>
</feature>
<dbReference type="EMBL" id="BCLP01059133">
    <property type="protein sequence ID" value="GAU10689.1"/>
    <property type="molecule type" value="Genomic_DNA"/>
</dbReference>
<protein>
    <submittedName>
        <fullName evidence="2">Uncharacterized protein</fullName>
    </submittedName>
</protein>